<feature type="region of interest" description="Disordered" evidence="1">
    <location>
        <begin position="1"/>
        <end position="32"/>
    </location>
</feature>
<keyword evidence="2" id="KW-0472">Membrane</keyword>
<name>A0A815GT25_ADIRI</name>
<comment type="caution">
    <text evidence="4">The sequence shown here is derived from an EMBL/GenBank/DDBJ whole genome shotgun (WGS) entry which is preliminary data.</text>
</comment>
<keyword evidence="2" id="KW-1133">Transmembrane helix</keyword>
<evidence type="ECO:0000313" key="4">
    <source>
        <dbReference type="EMBL" id="CAF1343024.1"/>
    </source>
</evidence>
<keyword evidence="2" id="KW-0812">Transmembrane</keyword>
<feature type="compositionally biased region" description="Polar residues" evidence="1">
    <location>
        <begin position="22"/>
        <end position="31"/>
    </location>
</feature>
<dbReference type="AlphaFoldDB" id="A0A815GT25"/>
<dbReference type="Proteomes" id="UP000663828">
    <property type="component" value="Unassembled WGS sequence"/>
</dbReference>
<evidence type="ECO:0000256" key="2">
    <source>
        <dbReference type="SAM" id="Phobius"/>
    </source>
</evidence>
<sequence length="441" mass="47653">MSRTLRSTVSVIRVKKQRSHSNQRQLNNGAASSIVRVTRVKSRSQRVSPSTNDEVSVVSTKLHEHLRNSPLSMSAKQNSTDINHHNVDCDDSLSATCKIQDIAPATSNICTNFSSKITSVDDYHRLPSSNSSNMNSIRSIKQSQNRSKSFRLSLGTVEDLYTVGKKDMNKKRYCKLCASCSALVFVTLALLISILVAAIVTIPTTIIMLQKQGVTITTTTILTTSVTTTIFSTTTSPLTTVSTTTIPSVTTTATTSTVTGTSTTASSTSAASTVTITSNICTSMLTGIEIVASCTSCITFNSYLPFAYNYTAIANVTRMAFAFRRQTQYFALDEVSIQDFAALGTELLVNGGFETGSLAPWIYCDQNNANSTGGVQSTFSYNSFNYSPKSGTYYYVGGSTVAADYIMQAFPTIIGHEYQVHMWAMHPGSGSLTSADFFLGV</sequence>
<dbReference type="Proteomes" id="UP000663852">
    <property type="component" value="Unassembled WGS sequence"/>
</dbReference>
<evidence type="ECO:0000313" key="3">
    <source>
        <dbReference type="EMBL" id="CAF0740257.1"/>
    </source>
</evidence>
<protein>
    <submittedName>
        <fullName evidence="4">Uncharacterized protein</fullName>
    </submittedName>
</protein>
<proteinExistence type="predicted"/>
<organism evidence="4 5">
    <name type="scientific">Adineta ricciae</name>
    <name type="common">Rotifer</name>
    <dbReference type="NCBI Taxonomy" id="249248"/>
    <lineage>
        <taxon>Eukaryota</taxon>
        <taxon>Metazoa</taxon>
        <taxon>Spiralia</taxon>
        <taxon>Gnathifera</taxon>
        <taxon>Rotifera</taxon>
        <taxon>Eurotatoria</taxon>
        <taxon>Bdelloidea</taxon>
        <taxon>Adinetida</taxon>
        <taxon>Adinetidae</taxon>
        <taxon>Adineta</taxon>
    </lineage>
</organism>
<dbReference type="OrthoDB" id="10061518at2759"/>
<dbReference type="EMBL" id="CAJNOJ010000004">
    <property type="protein sequence ID" value="CAF0740257.1"/>
    <property type="molecule type" value="Genomic_DNA"/>
</dbReference>
<feature type="transmembrane region" description="Helical" evidence="2">
    <location>
        <begin position="176"/>
        <end position="202"/>
    </location>
</feature>
<gene>
    <name evidence="3" type="ORF">EDS130_LOCUS1684</name>
    <name evidence="4" type="ORF">XAT740_LOCUS31061</name>
</gene>
<evidence type="ECO:0000256" key="1">
    <source>
        <dbReference type="SAM" id="MobiDB-lite"/>
    </source>
</evidence>
<accession>A0A815GT25</accession>
<dbReference type="Gene3D" id="2.60.120.260">
    <property type="entry name" value="Galactose-binding domain-like"/>
    <property type="match status" value="1"/>
</dbReference>
<dbReference type="EMBL" id="CAJNOR010002804">
    <property type="protein sequence ID" value="CAF1343024.1"/>
    <property type="molecule type" value="Genomic_DNA"/>
</dbReference>
<reference evidence="4" key="1">
    <citation type="submission" date="2021-02" db="EMBL/GenBank/DDBJ databases">
        <authorList>
            <person name="Nowell W R."/>
        </authorList>
    </citation>
    <scope>NUCLEOTIDE SEQUENCE</scope>
</reference>
<evidence type="ECO:0000313" key="5">
    <source>
        <dbReference type="Proteomes" id="UP000663828"/>
    </source>
</evidence>
<keyword evidence="5" id="KW-1185">Reference proteome</keyword>
<feature type="compositionally biased region" description="Polar residues" evidence="1">
    <location>
        <begin position="1"/>
        <end position="10"/>
    </location>
</feature>